<dbReference type="GO" id="GO:0008768">
    <property type="term" value="F:UDP-sugar diphosphatase activity"/>
    <property type="evidence" value="ECO:0007669"/>
    <property type="project" value="TreeGrafter"/>
</dbReference>
<evidence type="ECO:0000256" key="1">
    <source>
        <dbReference type="ARBA" id="ARBA00022729"/>
    </source>
</evidence>
<feature type="domain" description="5'-Nucleotidase C-terminal" evidence="4">
    <location>
        <begin position="337"/>
        <end position="475"/>
    </location>
</feature>
<proteinExistence type="inferred from homology"/>
<dbReference type="PANTHER" id="PTHR11575">
    <property type="entry name" value="5'-NUCLEOTIDASE-RELATED"/>
    <property type="match status" value="1"/>
</dbReference>
<feature type="domain" description="Calcineurin-like phosphoesterase" evidence="3">
    <location>
        <begin position="38"/>
        <end position="256"/>
    </location>
</feature>
<feature type="signal peptide" evidence="2">
    <location>
        <begin position="1"/>
        <end position="21"/>
    </location>
</feature>
<dbReference type="SUPFAM" id="SSF55816">
    <property type="entry name" value="5'-nucleotidase (syn. UDP-sugar hydrolase), C-terminal domain"/>
    <property type="match status" value="1"/>
</dbReference>
<keyword evidence="1 2" id="KW-0732">Signal</keyword>
<sequence>MKKTLLFSFLLAILCSGCSIINSIPKEDPIQGAGAVTLKFIQINDVYEISPLNGGEYGGLARVAYIRDSIKKDFPNTFMFLAGDFLNPSLLGTLKHEGEAIKGKHMVDVLNAMEIDLVTFGNHEFDLSESELQKRLDESKFKWTSANVRHATEEKVSPFTTKLEYTNAPISDYVTFPAYDEEGNQIQFAVFGVTLPSNPKDYVSYENIYESSKRAYKEAIQKSDFVVGLTHVSIEEDLEIARLLRNLPLIMGGHEHFNMLLKEGRTIITKADANAKTLYVHTLIYNLRTKMLSVASELVFVGSDVPSAPKVERVVKKWEDLLDDKLKEVVDSPYDVIYKADEILDGTDDANRSKQTNLGGIITKSMAHAYNNKVAGAIVNGGSIRIDDNLQGNITSTDIFRVLPFGGSVLKVQLRGSLLIEVLEYGNNQKGSGAYLQRHNFTQNSKGTWLVQGAPINPKYRYTIAISDFLMKGLDIPFLTQENKRVLKVYTPSEKENAADIRKAIVNYLKSKN</sequence>
<keyword evidence="2" id="KW-0378">Hydrolase</keyword>
<evidence type="ECO:0000313" key="6">
    <source>
        <dbReference type="Proteomes" id="UP001139462"/>
    </source>
</evidence>
<comment type="caution">
    <text evidence="5">The sequence shown here is derived from an EMBL/GenBank/DDBJ whole genome shotgun (WGS) entry which is preliminary data.</text>
</comment>
<dbReference type="InterPro" id="IPR008334">
    <property type="entry name" value="5'-Nucleotdase_C"/>
</dbReference>
<feature type="chain" id="PRO_5041014315" evidence="2">
    <location>
        <begin position="22"/>
        <end position="513"/>
    </location>
</feature>
<protein>
    <submittedName>
        <fullName evidence="5">Bifunctional metallophosphatase/5'-nucleotidase</fullName>
    </submittedName>
</protein>
<dbReference type="RefSeq" id="WP_237608998.1">
    <property type="nucleotide sequence ID" value="NZ_JAIRBB010000013.1"/>
</dbReference>
<dbReference type="GO" id="GO:0000166">
    <property type="term" value="F:nucleotide binding"/>
    <property type="evidence" value="ECO:0007669"/>
    <property type="project" value="UniProtKB-KW"/>
</dbReference>
<dbReference type="InterPro" id="IPR006179">
    <property type="entry name" value="5_nucleotidase/apyrase"/>
</dbReference>
<dbReference type="PANTHER" id="PTHR11575:SF24">
    <property type="entry name" value="5'-NUCLEOTIDASE"/>
    <property type="match status" value="1"/>
</dbReference>
<evidence type="ECO:0000259" key="4">
    <source>
        <dbReference type="Pfam" id="PF02872"/>
    </source>
</evidence>
<dbReference type="AlphaFoldDB" id="A0A9X1R6K1"/>
<name>A0A9X1R6K1_9FLAO</name>
<dbReference type="InterPro" id="IPR029052">
    <property type="entry name" value="Metallo-depent_PP-like"/>
</dbReference>
<keyword evidence="6" id="KW-1185">Reference proteome</keyword>
<dbReference type="GO" id="GO:0008253">
    <property type="term" value="F:5'-nucleotidase activity"/>
    <property type="evidence" value="ECO:0007669"/>
    <property type="project" value="TreeGrafter"/>
</dbReference>
<keyword evidence="2" id="KW-0547">Nucleotide-binding</keyword>
<reference evidence="5" key="1">
    <citation type="submission" date="2021-09" db="EMBL/GenBank/DDBJ databases">
        <title>Genome of Aequorivita sp. strain F64183.</title>
        <authorList>
            <person name="Wang Y."/>
        </authorList>
    </citation>
    <scope>NUCLEOTIDE SEQUENCE</scope>
    <source>
        <strain evidence="5">F64183</strain>
    </source>
</reference>
<dbReference type="GO" id="GO:0030288">
    <property type="term" value="C:outer membrane-bounded periplasmic space"/>
    <property type="evidence" value="ECO:0007669"/>
    <property type="project" value="TreeGrafter"/>
</dbReference>
<gene>
    <name evidence="5" type="ORF">K8344_12370</name>
</gene>
<dbReference type="Proteomes" id="UP001139462">
    <property type="component" value="Unassembled WGS sequence"/>
</dbReference>
<dbReference type="EMBL" id="JAIRBB010000013">
    <property type="protein sequence ID" value="MCG2431919.1"/>
    <property type="molecule type" value="Genomic_DNA"/>
</dbReference>
<dbReference type="InterPro" id="IPR004843">
    <property type="entry name" value="Calcineurin-like_PHP"/>
</dbReference>
<organism evidence="5 6">
    <name type="scientific">Aequorivita xiaoshiensis</name>
    <dbReference type="NCBI Taxonomy" id="2874476"/>
    <lineage>
        <taxon>Bacteria</taxon>
        <taxon>Pseudomonadati</taxon>
        <taxon>Bacteroidota</taxon>
        <taxon>Flavobacteriia</taxon>
        <taxon>Flavobacteriales</taxon>
        <taxon>Flavobacteriaceae</taxon>
        <taxon>Aequorivita</taxon>
    </lineage>
</organism>
<evidence type="ECO:0000256" key="2">
    <source>
        <dbReference type="RuleBase" id="RU362119"/>
    </source>
</evidence>
<dbReference type="PRINTS" id="PR01607">
    <property type="entry name" value="APYRASEFAMLY"/>
</dbReference>
<dbReference type="InterPro" id="IPR036907">
    <property type="entry name" value="5'-Nucleotdase_C_sf"/>
</dbReference>
<evidence type="ECO:0000259" key="3">
    <source>
        <dbReference type="Pfam" id="PF00149"/>
    </source>
</evidence>
<dbReference type="Pfam" id="PF00149">
    <property type="entry name" value="Metallophos"/>
    <property type="match status" value="1"/>
</dbReference>
<dbReference type="SUPFAM" id="SSF56300">
    <property type="entry name" value="Metallo-dependent phosphatases"/>
    <property type="match status" value="1"/>
</dbReference>
<comment type="similarity">
    <text evidence="2">Belongs to the 5'-nucleotidase family.</text>
</comment>
<dbReference type="Gene3D" id="3.90.780.10">
    <property type="entry name" value="5'-Nucleotidase, C-terminal domain"/>
    <property type="match status" value="1"/>
</dbReference>
<evidence type="ECO:0000313" key="5">
    <source>
        <dbReference type="EMBL" id="MCG2431919.1"/>
    </source>
</evidence>
<dbReference type="Gene3D" id="3.60.21.10">
    <property type="match status" value="1"/>
</dbReference>
<dbReference type="Pfam" id="PF02872">
    <property type="entry name" value="5_nucleotid_C"/>
    <property type="match status" value="1"/>
</dbReference>
<accession>A0A9X1R6K1</accession>
<dbReference type="GO" id="GO:0009166">
    <property type="term" value="P:nucleotide catabolic process"/>
    <property type="evidence" value="ECO:0007669"/>
    <property type="project" value="InterPro"/>
</dbReference>